<dbReference type="RefSeq" id="WP_313792625.1">
    <property type="nucleotide sequence ID" value="NZ_CP102453.1"/>
</dbReference>
<organism evidence="6 7">
    <name type="scientific">Fundicoccus culcitae</name>
    <dbReference type="NCBI Taxonomy" id="2969821"/>
    <lineage>
        <taxon>Bacteria</taxon>
        <taxon>Bacillati</taxon>
        <taxon>Bacillota</taxon>
        <taxon>Bacilli</taxon>
        <taxon>Lactobacillales</taxon>
        <taxon>Aerococcaceae</taxon>
        <taxon>Fundicoccus</taxon>
    </lineage>
</organism>
<evidence type="ECO:0000313" key="6">
    <source>
        <dbReference type="EMBL" id="UUX33123.1"/>
    </source>
</evidence>
<proteinExistence type="predicted"/>
<feature type="transmembrane region" description="Helical" evidence="5">
    <location>
        <begin position="212"/>
        <end position="236"/>
    </location>
</feature>
<dbReference type="EMBL" id="CP102453">
    <property type="protein sequence ID" value="UUX33123.1"/>
    <property type="molecule type" value="Genomic_DNA"/>
</dbReference>
<name>A0ABY5P3U0_9LACT</name>
<protein>
    <submittedName>
        <fullName evidence="6">LrgB family protein</fullName>
    </submittedName>
</protein>
<comment type="subcellular location">
    <subcellularLocation>
        <location evidence="1">Membrane</location>
        <topology evidence="1">Multi-pass membrane protein</topology>
    </subcellularLocation>
</comment>
<keyword evidence="3 5" id="KW-1133">Transmembrane helix</keyword>
<dbReference type="PANTHER" id="PTHR30249">
    <property type="entry name" value="PUTATIVE SEROTONIN TRANSPORTER"/>
    <property type="match status" value="1"/>
</dbReference>
<gene>
    <name evidence="6" type="ORF">NRE15_09425</name>
</gene>
<evidence type="ECO:0000256" key="2">
    <source>
        <dbReference type="ARBA" id="ARBA00022692"/>
    </source>
</evidence>
<evidence type="ECO:0000256" key="1">
    <source>
        <dbReference type="ARBA" id="ARBA00004141"/>
    </source>
</evidence>
<dbReference type="PANTHER" id="PTHR30249:SF0">
    <property type="entry name" value="PLASTIDAL GLYCOLATE_GLYCERATE TRANSLOCATOR 1, CHLOROPLASTIC"/>
    <property type="match status" value="1"/>
</dbReference>
<evidence type="ECO:0000313" key="7">
    <source>
        <dbReference type="Proteomes" id="UP001315967"/>
    </source>
</evidence>
<keyword evidence="7" id="KW-1185">Reference proteome</keyword>
<dbReference type="Pfam" id="PF04172">
    <property type="entry name" value="LrgB"/>
    <property type="match status" value="1"/>
</dbReference>
<evidence type="ECO:0000256" key="5">
    <source>
        <dbReference type="SAM" id="Phobius"/>
    </source>
</evidence>
<feature type="transmembrane region" description="Helical" evidence="5">
    <location>
        <begin position="6"/>
        <end position="24"/>
    </location>
</feature>
<feature type="transmembrane region" description="Helical" evidence="5">
    <location>
        <begin position="96"/>
        <end position="119"/>
    </location>
</feature>
<feature type="transmembrane region" description="Helical" evidence="5">
    <location>
        <begin position="66"/>
        <end position="84"/>
    </location>
</feature>
<feature type="transmembrane region" description="Helical" evidence="5">
    <location>
        <begin position="149"/>
        <end position="172"/>
    </location>
</feature>
<accession>A0ABY5P3U0</accession>
<dbReference type="Proteomes" id="UP001315967">
    <property type="component" value="Chromosome"/>
</dbReference>
<sequence length="237" mass="25487">MSTLLPILETPYFGIFMTFLFYLIGDKLYKRWPIPIFNPLIFAIIAIIIVLLLGDIPYETFNKGGQHINLLITPATVALAIKLEKNFIYLKRYYKSILTGIVLGVLFHSVMVIGFALLFRFDGQLAATLFPKSITTAIAVGISESMGGIVSLTVATVVFTGILGALVAPSVFKWFKIDDPVAQGVALGASSHAMGTTKAIEMGEVQGAMSSLSIVVTGIVVVIAAPIGQMVINALFN</sequence>
<reference evidence="6 7" key="1">
    <citation type="submission" date="2022-08" db="EMBL/GenBank/DDBJ databases">
        <title>Aerococcaceae sp. nov isolated from spoiled eye mask.</title>
        <authorList>
            <person name="Zhou G."/>
            <person name="Xie X.-B."/>
            <person name="Shi Q.-S."/>
            <person name="Wang Y.-S."/>
            <person name="Wen X."/>
            <person name="Peng H."/>
            <person name="Yang X.-J."/>
            <person name="Tao H.-B."/>
            <person name="Huang X.-M."/>
        </authorList>
    </citation>
    <scope>NUCLEOTIDE SEQUENCE [LARGE SCALE GENOMIC DNA]</scope>
    <source>
        <strain evidence="7">DM20194951</strain>
    </source>
</reference>
<feature type="transmembrane region" description="Helical" evidence="5">
    <location>
        <begin position="36"/>
        <end position="54"/>
    </location>
</feature>
<evidence type="ECO:0000256" key="4">
    <source>
        <dbReference type="ARBA" id="ARBA00023136"/>
    </source>
</evidence>
<keyword evidence="4 5" id="KW-0472">Membrane</keyword>
<keyword evidence="2 5" id="KW-0812">Transmembrane</keyword>
<dbReference type="InterPro" id="IPR007300">
    <property type="entry name" value="CidB/LrgB"/>
</dbReference>
<evidence type="ECO:0000256" key="3">
    <source>
        <dbReference type="ARBA" id="ARBA00022989"/>
    </source>
</evidence>